<reference evidence="2 3" key="1">
    <citation type="submission" date="2018-06" db="EMBL/GenBank/DDBJ databases">
        <title>Genome analysis of cellulolytic fungus Trichoderma lentiforme CFAM-422.</title>
        <authorList>
            <person name="Steindorff A.S."/>
            <person name="Formighieri E.F."/>
            <person name="Midorikawa G.E.O."/>
            <person name="Tamietti M.S."/>
            <person name="Ramos E.Z."/>
            <person name="Silva A.S."/>
            <person name="Bon E.P.S."/>
            <person name="Mendes T.D."/>
            <person name="Damaso M.C.T."/>
            <person name="Favaro L.C.L."/>
        </authorList>
    </citation>
    <scope>NUCLEOTIDE SEQUENCE [LARGE SCALE GENOMIC DNA]</scope>
    <source>
        <strain evidence="2 3">CFAM-422</strain>
    </source>
</reference>
<feature type="region of interest" description="Disordered" evidence="1">
    <location>
        <begin position="1"/>
        <end position="24"/>
    </location>
</feature>
<proteinExistence type="predicted"/>
<organism evidence="2 3">
    <name type="scientific">Trichoderma lentiforme</name>
    <dbReference type="NCBI Taxonomy" id="1567552"/>
    <lineage>
        <taxon>Eukaryota</taxon>
        <taxon>Fungi</taxon>
        <taxon>Dikarya</taxon>
        <taxon>Ascomycota</taxon>
        <taxon>Pezizomycotina</taxon>
        <taxon>Sordariomycetes</taxon>
        <taxon>Hypocreomycetidae</taxon>
        <taxon>Hypocreales</taxon>
        <taxon>Hypocreaceae</taxon>
        <taxon>Trichoderma</taxon>
    </lineage>
</organism>
<keyword evidence="3" id="KW-1185">Reference proteome</keyword>
<sequence length="138" mass="14712">MEKTIVLPASASDSRPESPRGTRAVPVDLGLGACSARYLAAPPRVPTASCPVFSFLSPVAKTHQTRPLFASFQHPAIGRQSAQQLSRVLESTQLALKMSGAGADWPLSELEQQRLLPVVPCMQGALTDFARGARTWSG</sequence>
<comment type="caution">
    <text evidence="2">The sequence shown here is derived from an EMBL/GenBank/DDBJ whole genome shotgun (WGS) entry which is preliminary data.</text>
</comment>
<dbReference type="EMBL" id="QLNT01000002">
    <property type="protein sequence ID" value="KAF3076202.1"/>
    <property type="molecule type" value="Genomic_DNA"/>
</dbReference>
<dbReference type="Proteomes" id="UP000801864">
    <property type="component" value="Unassembled WGS sequence"/>
</dbReference>
<protein>
    <submittedName>
        <fullName evidence="2">Uncharacterized protein</fullName>
    </submittedName>
</protein>
<gene>
    <name evidence="2" type="ORF">CFAM422_001339</name>
</gene>
<dbReference type="AlphaFoldDB" id="A0A9P5CIT6"/>
<evidence type="ECO:0000313" key="2">
    <source>
        <dbReference type="EMBL" id="KAF3076202.1"/>
    </source>
</evidence>
<accession>A0A9P5CIT6</accession>
<evidence type="ECO:0000256" key="1">
    <source>
        <dbReference type="SAM" id="MobiDB-lite"/>
    </source>
</evidence>
<name>A0A9P5CIT6_9HYPO</name>
<evidence type="ECO:0000313" key="3">
    <source>
        <dbReference type="Proteomes" id="UP000801864"/>
    </source>
</evidence>